<name>A0A371FEC7_MUCPR</name>
<sequence length="74" mass="8761">MEGQGQPMVHLLTVKRQMEANYERGMNALEKNNTWEMVDMPKRKNIVDCMWIFTVKYKVDGSHERYKARLVTKG</sequence>
<dbReference type="EMBL" id="QJKJ01009441">
    <property type="protein sequence ID" value="RDX76610.1"/>
    <property type="molecule type" value="Genomic_DNA"/>
</dbReference>
<comment type="caution">
    <text evidence="1">The sequence shown here is derived from an EMBL/GenBank/DDBJ whole genome shotgun (WGS) entry which is preliminary data.</text>
</comment>
<evidence type="ECO:0000313" key="2">
    <source>
        <dbReference type="Proteomes" id="UP000257109"/>
    </source>
</evidence>
<keyword evidence="2" id="KW-1185">Reference proteome</keyword>
<feature type="non-terminal residue" evidence="1">
    <location>
        <position position="1"/>
    </location>
</feature>
<protein>
    <submittedName>
        <fullName evidence="1">Copia protein</fullName>
    </submittedName>
</protein>
<evidence type="ECO:0000313" key="1">
    <source>
        <dbReference type="EMBL" id="RDX76610.1"/>
    </source>
</evidence>
<proteinExistence type="predicted"/>
<organism evidence="1 2">
    <name type="scientific">Mucuna pruriens</name>
    <name type="common">Velvet bean</name>
    <name type="synonym">Dolichos pruriens</name>
    <dbReference type="NCBI Taxonomy" id="157652"/>
    <lineage>
        <taxon>Eukaryota</taxon>
        <taxon>Viridiplantae</taxon>
        <taxon>Streptophyta</taxon>
        <taxon>Embryophyta</taxon>
        <taxon>Tracheophyta</taxon>
        <taxon>Spermatophyta</taxon>
        <taxon>Magnoliopsida</taxon>
        <taxon>eudicotyledons</taxon>
        <taxon>Gunneridae</taxon>
        <taxon>Pentapetalae</taxon>
        <taxon>rosids</taxon>
        <taxon>fabids</taxon>
        <taxon>Fabales</taxon>
        <taxon>Fabaceae</taxon>
        <taxon>Papilionoideae</taxon>
        <taxon>50 kb inversion clade</taxon>
        <taxon>NPAAA clade</taxon>
        <taxon>indigoferoid/millettioid clade</taxon>
        <taxon>Phaseoleae</taxon>
        <taxon>Mucuna</taxon>
    </lineage>
</organism>
<accession>A0A371FEC7</accession>
<reference evidence="1" key="1">
    <citation type="submission" date="2018-05" db="EMBL/GenBank/DDBJ databases">
        <title>Draft genome of Mucuna pruriens seed.</title>
        <authorList>
            <person name="Nnadi N.E."/>
            <person name="Vos R."/>
            <person name="Hasami M.H."/>
            <person name="Devisetty U.K."/>
            <person name="Aguiy J.C."/>
        </authorList>
    </citation>
    <scope>NUCLEOTIDE SEQUENCE [LARGE SCALE GENOMIC DNA]</scope>
    <source>
        <strain evidence="1">JCA_2017</strain>
    </source>
</reference>
<gene>
    <name evidence="1" type="primary">GIP</name>
    <name evidence="1" type="ORF">CR513_43385</name>
</gene>
<dbReference type="Proteomes" id="UP000257109">
    <property type="component" value="Unassembled WGS sequence"/>
</dbReference>
<dbReference type="OrthoDB" id="1917367at2759"/>
<dbReference type="AlphaFoldDB" id="A0A371FEC7"/>